<keyword evidence="2" id="KW-0472">Membrane</keyword>
<comment type="caution">
    <text evidence="3">The sequence shown here is derived from an EMBL/GenBank/DDBJ whole genome shotgun (WGS) entry which is preliminary data.</text>
</comment>
<evidence type="ECO:0000256" key="1">
    <source>
        <dbReference type="SAM" id="MobiDB-lite"/>
    </source>
</evidence>
<feature type="region of interest" description="Disordered" evidence="1">
    <location>
        <begin position="1"/>
        <end position="27"/>
    </location>
</feature>
<feature type="compositionally biased region" description="Gly residues" evidence="1">
    <location>
        <begin position="169"/>
        <end position="180"/>
    </location>
</feature>
<evidence type="ECO:0000256" key="2">
    <source>
        <dbReference type="SAM" id="Phobius"/>
    </source>
</evidence>
<feature type="compositionally biased region" description="Basic and acidic residues" evidence="1">
    <location>
        <begin position="60"/>
        <end position="79"/>
    </location>
</feature>
<feature type="compositionally biased region" description="Gly residues" evidence="1">
    <location>
        <begin position="189"/>
        <end position="202"/>
    </location>
</feature>
<reference evidence="3 4" key="1">
    <citation type="submission" date="2018-08" db="EMBL/GenBank/DDBJ databases">
        <title>Isolation, diversity and antifungal activity of Actinobacteria from wheat.</title>
        <authorList>
            <person name="Han C."/>
        </authorList>
    </citation>
    <scope>NUCLEOTIDE SEQUENCE [LARGE SCALE GENOMIC DNA]</scope>
    <source>
        <strain evidence="3 4">NEAU-YY421</strain>
    </source>
</reference>
<proteinExistence type="predicted"/>
<evidence type="ECO:0000313" key="4">
    <source>
        <dbReference type="Proteomes" id="UP000263094"/>
    </source>
</evidence>
<dbReference type="Proteomes" id="UP000263094">
    <property type="component" value="Unassembled WGS sequence"/>
</dbReference>
<dbReference type="OrthoDB" id="4337793at2"/>
<keyword evidence="4" id="KW-1185">Reference proteome</keyword>
<feature type="region of interest" description="Disordered" evidence="1">
    <location>
        <begin position="52"/>
        <end position="211"/>
    </location>
</feature>
<feature type="compositionally biased region" description="Low complexity" evidence="1">
    <location>
        <begin position="118"/>
        <end position="141"/>
    </location>
</feature>
<evidence type="ECO:0000313" key="3">
    <source>
        <dbReference type="EMBL" id="RFU84879.1"/>
    </source>
</evidence>
<gene>
    <name evidence="3" type="ORF">DY218_20250</name>
</gene>
<organism evidence="3 4">
    <name type="scientific">Streptomyces triticagri</name>
    <dbReference type="NCBI Taxonomy" id="2293568"/>
    <lineage>
        <taxon>Bacteria</taxon>
        <taxon>Bacillati</taxon>
        <taxon>Actinomycetota</taxon>
        <taxon>Actinomycetes</taxon>
        <taxon>Kitasatosporales</taxon>
        <taxon>Streptomycetaceae</taxon>
        <taxon>Streptomyces</taxon>
    </lineage>
</organism>
<accession>A0A372M222</accession>
<feature type="transmembrane region" description="Helical" evidence="2">
    <location>
        <begin position="221"/>
        <end position="242"/>
    </location>
</feature>
<sequence>MTDEQPYQDPLTVAITGEPIPDAARGDETYLREHTEAVRDLALLRAHLGTLADELTGASPEDRSLTTAPRDGRSVEDGRPGGSAARDAGPVADGESLGGTTPAGAGGRAEPGEPAEPGPSAESTAADPAATAAGSGSTDPARTGQRASSGERAPAGAGAASDTGAVPGSAGGSVPEGGSSGAVAASGSAGAGAPGEDAGAGPGSPAALGRPWWRPVKSRTVALRAIGVACGLAVFGTVLWLGPLGGTGGGEQDAAKSASDTGAGDDGGSGSMSPEGMVACSSLIVEGTVETVEDLSGMDRITVKVTRYYKPADGGSRVVFPMDQNVDPRLKKGDHTLITIPKDDAAPENWATGKDIADLRKTVREALPGAAKTKCED</sequence>
<protein>
    <submittedName>
        <fullName evidence="3">Uncharacterized protein</fullName>
    </submittedName>
</protein>
<dbReference type="AlphaFoldDB" id="A0A372M222"/>
<feature type="region of interest" description="Disordered" evidence="1">
    <location>
        <begin position="248"/>
        <end position="276"/>
    </location>
</feature>
<keyword evidence="2" id="KW-0812">Transmembrane</keyword>
<dbReference type="EMBL" id="QUAK01000110">
    <property type="protein sequence ID" value="RFU84879.1"/>
    <property type="molecule type" value="Genomic_DNA"/>
</dbReference>
<name>A0A372M222_9ACTN</name>
<dbReference type="RefSeq" id="WP_128557500.1">
    <property type="nucleotide sequence ID" value="NZ_QUAK01000110.1"/>
</dbReference>
<keyword evidence="2" id="KW-1133">Transmembrane helix</keyword>